<dbReference type="SMART" id="SM00220">
    <property type="entry name" value="S_TKc"/>
    <property type="match status" value="1"/>
</dbReference>
<dbReference type="InterPro" id="IPR011009">
    <property type="entry name" value="Kinase-like_dom_sf"/>
</dbReference>
<keyword evidence="10" id="KW-0418">Kinase</keyword>
<dbReference type="GO" id="GO:0050321">
    <property type="term" value="F:tau-protein kinase activity"/>
    <property type="evidence" value="ECO:0007669"/>
    <property type="project" value="TreeGrafter"/>
</dbReference>
<comment type="subcellular location">
    <subcellularLocation>
        <location evidence="2">Cytoplasm</location>
    </subcellularLocation>
</comment>
<keyword evidence="11 15" id="KW-0067">ATP-binding</keyword>
<comment type="catalytic activity">
    <reaction evidence="14">
        <text>L-seryl-[protein] + ATP = O-phospho-L-seryl-[protein] + ADP + H(+)</text>
        <dbReference type="Rhea" id="RHEA:17989"/>
        <dbReference type="Rhea" id="RHEA-COMP:9863"/>
        <dbReference type="Rhea" id="RHEA-COMP:11604"/>
        <dbReference type="ChEBI" id="CHEBI:15378"/>
        <dbReference type="ChEBI" id="CHEBI:29999"/>
        <dbReference type="ChEBI" id="CHEBI:30616"/>
        <dbReference type="ChEBI" id="CHEBI:83421"/>
        <dbReference type="ChEBI" id="CHEBI:456216"/>
        <dbReference type="EC" id="2.7.11.1"/>
    </reaction>
</comment>
<keyword evidence="20" id="KW-1185">Reference proteome</keyword>
<dbReference type="GO" id="GO:0005737">
    <property type="term" value="C:cytoplasm"/>
    <property type="evidence" value="ECO:0007669"/>
    <property type="project" value="UniProtKB-SubCell"/>
</dbReference>
<evidence type="ECO:0000256" key="14">
    <source>
        <dbReference type="ARBA" id="ARBA00048679"/>
    </source>
</evidence>
<dbReference type="FunFam" id="3.30.200.20:FF:000003">
    <property type="entry name" value="Non-specific serine/threonine protein kinase"/>
    <property type="match status" value="1"/>
</dbReference>
<evidence type="ECO:0000256" key="1">
    <source>
        <dbReference type="ARBA" id="ARBA00001946"/>
    </source>
</evidence>
<keyword evidence="12" id="KW-0460">Magnesium</keyword>
<dbReference type="GO" id="GO:0046872">
    <property type="term" value="F:metal ion binding"/>
    <property type="evidence" value="ECO:0007669"/>
    <property type="project" value="UniProtKB-KW"/>
</dbReference>
<evidence type="ECO:0000256" key="10">
    <source>
        <dbReference type="ARBA" id="ARBA00022777"/>
    </source>
</evidence>
<evidence type="ECO:0000256" key="7">
    <source>
        <dbReference type="ARBA" id="ARBA00022679"/>
    </source>
</evidence>
<dbReference type="CDD" id="cd14071">
    <property type="entry name" value="STKc_SIK"/>
    <property type="match status" value="1"/>
</dbReference>
<evidence type="ECO:0000256" key="5">
    <source>
        <dbReference type="ARBA" id="ARBA00022527"/>
    </source>
</evidence>
<feature type="non-terminal residue" evidence="19">
    <location>
        <position position="1156"/>
    </location>
</feature>
<dbReference type="PROSITE" id="PS50030">
    <property type="entry name" value="UBA"/>
    <property type="match status" value="1"/>
</dbReference>
<feature type="domain" description="Protein kinase" evidence="17">
    <location>
        <begin position="17"/>
        <end position="268"/>
    </location>
</feature>
<evidence type="ECO:0000256" key="16">
    <source>
        <dbReference type="SAM" id="MobiDB-lite"/>
    </source>
</evidence>
<sequence>MADRERPAKTPIRVGFYDIERTIGKGNFAVVKLARHRITKTEVAIKIIDKSQLDASNLQKVYREVDIMKRLDHPHIIKLYQVMETKNMIYIVSEYASKGEIFDYIARYGRMAEQAARRKFWQILSAVEYCHERRIVHRDLKAENLLLDSNMNIKIADFGFSNYYAAGELLATWCGSPPYAAPEVFEGKRYTGPEIDIWSLGVVLYVLVCGALPFDGSTLQSLRDRVLSGRFRIPYFMSEDCESLIRKMLVLEPMKRYTIDQIKKHRWMSVEPYTAPTITADPMRSPAHVTHHTQEPNEQVLRLMQSLGIDPVKTKESLRSNSYDHHAAIYLLLLERLRARADSRRPSRREHDRRDHNRLLHAGERDFNRSIPAASADSSSAETQRLLSLAGVNMTEQRLLQRSTDNSETHRSFLVANIDKHDESSKLLSMRNIDQRPDTHRLTTYEQQQNILKQSSEDCRRLLQQSTTVGPESHTHKTDTRLLTSSSFDSKCAIESGRSTSATDQNAIATFLQNSASATNFNAEPIKLPTSTTFTMCSEAAKLMNTLQQSPLPLKGTVNLSTSPIPTQFTDTKLSSVLEQPKPLESSRLVSQAQQQELSRLQTSTPPFKEYMNIPSYSYLQNTGIQPVSSEANYSNSATGDLFPNTLYRPDSKFSLNRYTTGQTFNQVLPTSAEPTKFQQQYSSSTDEGCETDMEETNAQTGVQNRLSSYASSSSSSGVVTFFNNKSLSQNLSCDSSQSNFSTFESIDYQLSDCSSELASSLPSCTSNEDKLAYENSSLVNTSPMHPCVYISSYNNKTTGTGFIARHNPINYQSANKNCTRAITRSPVDFREGRRASDGLVAQQAAQSNDTQKSTLAFNSQRLNENCKAKGVLELHLVQKEAQKLKTQYQASLPAEEMTQRQIQHNQFAANFTPHYLDAKTPIKRISLPETFNYSSTSPPMPASPKITLQDSSDLCHASLSQMSKPPLQQQLMQHRLFQQKRQLLQKQMTPPNLHDMSTLHNLQVGLSRRQMLRQQSYKIAQQQQILPPLPLTETENRDLLAFQAIVEDPNRVKPKDDEEKFSYQGSMDIIQKDRLGNENWSNLPSSLQSACQISEIRREGREEDAWTQWSAAPGLFQPQACFQPNWQGHSLPPTANMLPLSESPILELTEQMESI</sequence>
<dbReference type="Pfam" id="PF23312">
    <property type="entry name" value="UBA_SIK3"/>
    <property type="match status" value="1"/>
</dbReference>
<dbReference type="PANTHER" id="PTHR24346">
    <property type="entry name" value="MAP/MICROTUBULE AFFINITY-REGULATING KINASE"/>
    <property type="match status" value="1"/>
</dbReference>
<dbReference type="Proteomes" id="UP000838878">
    <property type="component" value="Chromosome 6"/>
</dbReference>
<feature type="region of interest" description="Disordered" evidence="16">
    <location>
        <begin position="341"/>
        <end position="382"/>
    </location>
</feature>
<evidence type="ECO:0000256" key="4">
    <source>
        <dbReference type="ARBA" id="ARBA00022490"/>
    </source>
</evidence>
<dbReference type="InterPro" id="IPR000719">
    <property type="entry name" value="Prot_kinase_dom"/>
</dbReference>
<keyword evidence="8" id="KW-0479">Metal-binding</keyword>
<protein>
    <recommendedName>
        <fullName evidence="3">non-specific serine/threonine protein kinase</fullName>
        <ecNumber evidence="3">2.7.11.1</ecNumber>
    </recommendedName>
</protein>
<dbReference type="EMBL" id="OV170226">
    <property type="protein sequence ID" value="CAH0727016.1"/>
    <property type="molecule type" value="Genomic_DNA"/>
</dbReference>
<feature type="compositionally biased region" description="Basic and acidic residues" evidence="16">
    <location>
        <begin position="341"/>
        <end position="368"/>
    </location>
</feature>
<dbReference type="EC" id="2.7.11.1" evidence="3"/>
<evidence type="ECO:0000256" key="11">
    <source>
        <dbReference type="ARBA" id="ARBA00022840"/>
    </source>
</evidence>
<dbReference type="OrthoDB" id="193931at2759"/>
<keyword evidence="5" id="KW-0723">Serine/threonine-protein kinase</keyword>
<evidence type="ECO:0000259" key="17">
    <source>
        <dbReference type="PROSITE" id="PS50011"/>
    </source>
</evidence>
<evidence type="ECO:0000256" key="6">
    <source>
        <dbReference type="ARBA" id="ARBA00022553"/>
    </source>
</evidence>
<comment type="catalytic activity">
    <reaction evidence="13">
        <text>L-threonyl-[protein] + ATP = O-phospho-L-threonyl-[protein] + ADP + H(+)</text>
        <dbReference type="Rhea" id="RHEA:46608"/>
        <dbReference type="Rhea" id="RHEA-COMP:11060"/>
        <dbReference type="Rhea" id="RHEA-COMP:11605"/>
        <dbReference type="ChEBI" id="CHEBI:15378"/>
        <dbReference type="ChEBI" id="CHEBI:30013"/>
        <dbReference type="ChEBI" id="CHEBI:30616"/>
        <dbReference type="ChEBI" id="CHEBI:61977"/>
        <dbReference type="ChEBI" id="CHEBI:456216"/>
        <dbReference type="EC" id="2.7.11.1"/>
    </reaction>
</comment>
<evidence type="ECO:0000256" key="12">
    <source>
        <dbReference type="ARBA" id="ARBA00022842"/>
    </source>
</evidence>
<proteinExistence type="predicted"/>
<evidence type="ECO:0000313" key="19">
    <source>
        <dbReference type="EMBL" id="CAH0727016.1"/>
    </source>
</evidence>
<keyword evidence="7" id="KW-0808">Transferase</keyword>
<gene>
    <name evidence="19" type="ORF">BINO364_LOCUS12413</name>
</gene>
<name>A0A8J9YGL8_9NEOP</name>
<dbReference type="GO" id="GO:0035556">
    <property type="term" value="P:intracellular signal transduction"/>
    <property type="evidence" value="ECO:0007669"/>
    <property type="project" value="TreeGrafter"/>
</dbReference>
<feature type="domain" description="UBA" evidence="18">
    <location>
        <begin position="295"/>
        <end position="335"/>
    </location>
</feature>
<keyword evidence="6" id="KW-0597">Phosphoprotein</keyword>
<reference evidence="19" key="1">
    <citation type="submission" date="2021-12" db="EMBL/GenBank/DDBJ databases">
        <authorList>
            <person name="Martin H S."/>
        </authorList>
    </citation>
    <scope>NUCLEOTIDE SEQUENCE</scope>
</reference>
<organism evidence="19 20">
    <name type="scientific">Brenthis ino</name>
    <name type="common">lesser marbled fritillary</name>
    <dbReference type="NCBI Taxonomy" id="405034"/>
    <lineage>
        <taxon>Eukaryota</taxon>
        <taxon>Metazoa</taxon>
        <taxon>Ecdysozoa</taxon>
        <taxon>Arthropoda</taxon>
        <taxon>Hexapoda</taxon>
        <taxon>Insecta</taxon>
        <taxon>Pterygota</taxon>
        <taxon>Neoptera</taxon>
        <taxon>Endopterygota</taxon>
        <taxon>Lepidoptera</taxon>
        <taxon>Glossata</taxon>
        <taxon>Ditrysia</taxon>
        <taxon>Papilionoidea</taxon>
        <taxon>Nymphalidae</taxon>
        <taxon>Heliconiinae</taxon>
        <taxon>Argynnini</taxon>
        <taxon>Brenthis</taxon>
    </lineage>
</organism>
<dbReference type="CDD" id="cd14338">
    <property type="entry name" value="UBA_SIK"/>
    <property type="match status" value="1"/>
</dbReference>
<dbReference type="FunFam" id="1.10.510.10:FF:000154">
    <property type="entry name" value="Serine/threonine-protein kinase SIK2"/>
    <property type="match status" value="1"/>
</dbReference>
<dbReference type="GO" id="GO:0005524">
    <property type="term" value="F:ATP binding"/>
    <property type="evidence" value="ECO:0007669"/>
    <property type="project" value="UniProtKB-UniRule"/>
</dbReference>
<evidence type="ECO:0000256" key="8">
    <source>
        <dbReference type="ARBA" id="ARBA00022723"/>
    </source>
</evidence>
<evidence type="ECO:0000313" key="20">
    <source>
        <dbReference type="Proteomes" id="UP000838878"/>
    </source>
</evidence>
<evidence type="ECO:0000259" key="18">
    <source>
        <dbReference type="PROSITE" id="PS50030"/>
    </source>
</evidence>
<dbReference type="GO" id="GO:0000226">
    <property type="term" value="P:microtubule cytoskeleton organization"/>
    <property type="evidence" value="ECO:0007669"/>
    <property type="project" value="TreeGrafter"/>
</dbReference>
<dbReference type="InterPro" id="IPR008271">
    <property type="entry name" value="Ser/Thr_kinase_AS"/>
</dbReference>
<dbReference type="InterPro" id="IPR057380">
    <property type="entry name" value="UBA_SIK1/2/3"/>
</dbReference>
<dbReference type="Gene3D" id="1.10.510.10">
    <property type="entry name" value="Transferase(Phosphotransferase) domain 1"/>
    <property type="match status" value="1"/>
</dbReference>
<dbReference type="PROSITE" id="PS00107">
    <property type="entry name" value="PROTEIN_KINASE_ATP"/>
    <property type="match status" value="1"/>
</dbReference>
<dbReference type="InterPro" id="IPR017441">
    <property type="entry name" value="Protein_kinase_ATP_BS"/>
</dbReference>
<evidence type="ECO:0000256" key="9">
    <source>
        <dbReference type="ARBA" id="ARBA00022741"/>
    </source>
</evidence>
<dbReference type="Pfam" id="PF00069">
    <property type="entry name" value="Pkinase"/>
    <property type="match status" value="1"/>
</dbReference>
<dbReference type="SUPFAM" id="SSF56112">
    <property type="entry name" value="Protein kinase-like (PK-like)"/>
    <property type="match status" value="1"/>
</dbReference>
<evidence type="ECO:0000256" key="3">
    <source>
        <dbReference type="ARBA" id="ARBA00012513"/>
    </source>
</evidence>
<comment type="cofactor">
    <cofactor evidence="1">
        <name>Mg(2+)</name>
        <dbReference type="ChEBI" id="CHEBI:18420"/>
    </cofactor>
</comment>
<evidence type="ECO:0000256" key="13">
    <source>
        <dbReference type="ARBA" id="ARBA00047899"/>
    </source>
</evidence>
<dbReference type="InterPro" id="IPR034672">
    <property type="entry name" value="SIK"/>
</dbReference>
<dbReference type="PANTHER" id="PTHR24346:SF74">
    <property type="entry name" value="PROTEIN KINASE DOMAIN-CONTAINING PROTEIN"/>
    <property type="match status" value="1"/>
</dbReference>
<dbReference type="PROSITE" id="PS50011">
    <property type="entry name" value="PROTEIN_KINASE_DOM"/>
    <property type="match status" value="1"/>
</dbReference>
<keyword evidence="9 15" id="KW-0547">Nucleotide-binding</keyword>
<feature type="binding site" evidence="15">
    <location>
        <position position="46"/>
    </location>
    <ligand>
        <name>ATP</name>
        <dbReference type="ChEBI" id="CHEBI:30616"/>
    </ligand>
</feature>
<evidence type="ECO:0000256" key="15">
    <source>
        <dbReference type="PROSITE-ProRule" id="PRU10141"/>
    </source>
</evidence>
<dbReference type="AlphaFoldDB" id="A0A8J9YGL8"/>
<evidence type="ECO:0000256" key="2">
    <source>
        <dbReference type="ARBA" id="ARBA00004496"/>
    </source>
</evidence>
<keyword evidence="4" id="KW-0963">Cytoplasm</keyword>
<dbReference type="PROSITE" id="PS00108">
    <property type="entry name" value="PROTEIN_KINASE_ST"/>
    <property type="match status" value="1"/>
</dbReference>
<accession>A0A8J9YGL8</accession>
<dbReference type="InterPro" id="IPR015940">
    <property type="entry name" value="UBA"/>
</dbReference>